<comment type="caution">
    <text evidence="7">The sequence shown here is derived from an EMBL/GenBank/DDBJ whole genome shotgun (WGS) entry which is preliminary data.</text>
</comment>
<keyword evidence="3 6" id="KW-0812">Transmembrane</keyword>
<organism evidence="7 8">
    <name type="scientific">Variovorax paradoxus</name>
    <dbReference type="NCBI Taxonomy" id="34073"/>
    <lineage>
        <taxon>Bacteria</taxon>
        <taxon>Pseudomonadati</taxon>
        <taxon>Pseudomonadota</taxon>
        <taxon>Betaproteobacteria</taxon>
        <taxon>Burkholderiales</taxon>
        <taxon>Comamonadaceae</taxon>
        <taxon>Variovorax</taxon>
    </lineage>
</organism>
<feature type="transmembrane region" description="Helical" evidence="6">
    <location>
        <begin position="121"/>
        <end position="142"/>
    </location>
</feature>
<dbReference type="EMBL" id="LVHG01000083">
    <property type="protein sequence ID" value="OAK58174.1"/>
    <property type="molecule type" value="Genomic_DNA"/>
</dbReference>
<evidence type="ECO:0000256" key="2">
    <source>
        <dbReference type="ARBA" id="ARBA00022475"/>
    </source>
</evidence>
<dbReference type="PIRSF" id="PIRSF006324">
    <property type="entry name" value="LeuE"/>
    <property type="match status" value="1"/>
</dbReference>
<feature type="transmembrane region" description="Helical" evidence="6">
    <location>
        <begin position="6"/>
        <end position="28"/>
    </location>
</feature>
<feature type="transmembrane region" description="Helical" evidence="6">
    <location>
        <begin position="148"/>
        <end position="177"/>
    </location>
</feature>
<keyword evidence="4 6" id="KW-1133">Transmembrane helix</keyword>
<dbReference type="RefSeq" id="WP_081270889.1">
    <property type="nucleotide sequence ID" value="NZ_LVHG01000083.1"/>
</dbReference>
<feature type="transmembrane region" description="Helical" evidence="6">
    <location>
        <begin position="40"/>
        <end position="65"/>
    </location>
</feature>
<comment type="subcellular location">
    <subcellularLocation>
        <location evidence="1">Cell membrane</location>
        <topology evidence="1">Multi-pass membrane protein</topology>
    </subcellularLocation>
</comment>
<evidence type="ECO:0000256" key="6">
    <source>
        <dbReference type="SAM" id="Phobius"/>
    </source>
</evidence>
<evidence type="ECO:0000313" key="7">
    <source>
        <dbReference type="EMBL" id="OAK58174.1"/>
    </source>
</evidence>
<evidence type="ECO:0000256" key="3">
    <source>
        <dbReference type="ARBA" id="ARBA00022692"/>
    </source>
</evidence>
<dbReference type="AlphaFoldDB" id="A0AA91DJN9"/>
<keyword evidence="5 6" id="KW-0472">Membrane</keyword>
<evidence type="ECO:0000256" key="5">
    <source>
        <dbReference type="ARBA" id="ARBA00023136"/>
    </source>
</evidence>
<name>A0AA91DJN9_VARPD</name>
<dbReference type="InterPro" id="IPR001123">
    <property type="entry name" value="LeuE-type"/>
</dbReference>
<protein>
    <submittedName>
        <fullName evidence="7">Lysine transporter LysE</fullName>
    </submittedName>
</protein>
<dbReference type="Pfam" id="PF01810">
    <property type="entry name" value="LysE"/>
    <property type="match status" value="1"/>
</dbReference>
<evidence type="ECO:0000256" key="1">
    <source>
        <dbReference type="ARBA" id="ARBA00004651"/>
    </source>
</evidence>
<proteinExistence type="predicted"/>
<reference evidence="7 8" key="1">
    <citation type="submission" date="2016-03" db="EMBL/GenBank/DDBJ databases">
        <title>Genome sequence of Variovorax paradoxus KB5.</title>
        <authorList>
            <person name="Jeong H."/>
            <person name="Hong C.E."/>
            <person name="Jo S.H."/>
            <person name="Park J.M."/>
        </authorList>
    </citation>
    <scope>NUCLEOTIDE SEQUENCE [LARGE SCALE GENOMIC DNA]</scope>
    <source>
        <strain evidence="7 8">KB5</strain>
    </source>
</reference>
<dbReference type="PANTHER" id="PTHR30086:SF20">
    <property type="entry name" value="ARGININE EXPORTER PROTEIN ARGO-RELATED"/>
    <property type="match status" value="1"/>
</dbReference>
<dbReference type="Proteomes" id="UP000077852">
    <property type="component" value="Unassembled WGS sequence"/>
</dbReference>
<dbReference type="GO" id="GO:0005886">
    <property type="term" value="C:plasma membrane"/>
    <property type="evidence" value="ECO:0007669"/>
    <property type="project" value="UniProtKB-SubCell"/>
</dbReference>
<evidence type="ECO:0000256" key="4">
    <source>
        <dbReference type="ARBA" id="ARBA00022989"/>
    </source>
</evidence>
<dbReference type="PANTHER" id="PTHR30086">
    <property type="entry name" value="ARGININE EXPORTER PROTEIN ARGO"/>
    <property type="match status" value="1"/>
</dbReference>
<evidence type="ECO:0000313" key="8">
    <source>
        <dbReference type="Proteomes" id="UP000077852"/>
    </source>
</evidence>
<keyword evidence="2" id="KW-1003">Cell membrane</keyword>
<dbReference type="GO" id="GO:0015171">
    <property type="term" value="F:amino acid transmembrane transporter activity"/>
    <property type="evidence" value="ECO:0007669"/>
    <property type="project" value="TreeGrafter"/>
</dbReference>
<sequence length="214" mass="22649">MHFSNWLVFCGVTLLVAFTPGPAVLLAVSNSMSVGPRRAMISSLGNATGLFMVSAAAMAGLGVVLSTSAHAFMLLKLAGAAYLIYLGIKQWRSQGSVFADLQGAPAGAVPRSGLRLFGNGLTVALTNPKGILFFSALFPQFLTQDAPLAMQFAVLTTTFATASVLSHAFYVLLARLLRKQLSDPRRTRLFNKVSGGAFVLLGLSLLRLRNKTAA</sequence>
<accession>A0AA91DJN9</accession>
<gene>
    <name evidence="7" type="ORF">A3K87_29395</name>
</gene>